<keyword evidence="2" id="KW-0175">Coiled coil</keyword>
<dbReference type="SMART" id="SM01046">
    <property type="entry name" value="c-SKI_SMAD_bind"/>
    <property type="match status" value="1"/>
</dbReference>
<feature type="domain" description="c-SKI SMAD4-binding" evidence="4">
    <location>
        <begin position="224"/>
        <end position="316"/>
    </location>
</feature>
<dbReference type="CDD" id="cd21079">
    <property type="entry name" value="DHD_Ski_Sno"/>
    <property type="match status" value="1"/>
</dbReference>
<dbReference type="FunFam" id="3.10.260.20:FF:000002">
    <property type="entry name" value="SKI-like oncogene a"/>
    <property type="match status" value="1"/>
</dbReference>
<keyword evidence="5" id="KW-1185">Reference proteome</keyword>
<dbReference type="GO" id="GO:0000978">
    <property type="term" value="F:RNA polymerase II cis-regulatory region sequence-specific DNA binding"/>
    <property type="evidence" value="ECO:0007669"/>
    <property type="project" value="TreeGrafter"/>
</dbReference>
<dbReference type="InterPro" id="IPR010919">
    <property type="entry name" value="SAND-like_dom_sf"/>
</dbReference>
<dbReference type="InterPro" id="IPR023216">
    <property type="entry name" value="Tscrpt_reg_SKI_SnoN"/>
</dbReference>
<evidence type="ECO:0000256" key="1">
    <source>
        <dbReference type="ARBA" id="ARBA00009513"/>
    </source>
</evidence>
<name>A0A8B8G8Y8_9HEMI</name>
<dbReference type="OrthoDB" id="3938623at2759"/>
<sequence length="677" mass="75579">MVHAIMELPSRAAEMDEEQHNKQQVNNPHIKKVLKTYQLSAPRSLQGPNSVLDEPTGAAVAVCSPKAPMTAAGNGGASGTGGDAEPNGCKSPAPGPPPPPPLHPVLYVPDQSGCELFETELEWEKIACFMVGGEMRLCLPLILNTVLRDFTLTQINQVCDELRIYCSRCTPEQLDMLKHCQILPATAPSCGLMTKTNAERLCFALLHRHPPPPAQVPDDVVTFSFEVFHDVFGKTRGVCMPELYTEKFSACIQCVECKGLFAPQRFVNHIHRFTGTNSCHWGYKRENWKAYIKVSHGHPDYAEVVNLFETFKEQIDETSTVHFSSRKRKQLMDLVPVSCTVRPSRAETPPPSLKRTKLEDAPAMATAAYYSAMSMTPGLPNYMMDPFQYFYSAWVPPPATMYHLNSPHHHMYNRNDSLIKRERPPRLVDPQKVISHTQSEQFGRSFQPNVALAPPTKHNGNVSDANILGHHHHHNNNNNNNNNSSSNNNNNNMPKIPMVKFKDKDDHGQEQKDTMQTQESERRYNSVAASVMEQVAAVLDALSDAKETTRQQVIGLVERIALRLEKVESKNQQLVRENELLKDQLNSKRHMNKKDPLVVEDCSMIKREDRGSGIDEEHCGSNSFPLTNKRCSPVSVITSPSCQPKSPPPHTLQSVTMAATTTTITATSVLIKSESID</sequence>
<dbReference type="InterPro" id="IPR037000">
    <property type="entry name" value="Ski_DNA-bd_sf"/>
</dbReference>
<accession>A0A8B8G8Y8</accession>
<gene>
    <name evidence="6" type="primary">LOC112689624</name>
</gene>
<dbReference type="SUPFAM" id="SSF46955">
    <property type="entry name" value="Putative DNA-binding domain"/>
    <property type="match status" value="1"/>
</dbReference>
<dbReference type="InterPro" id="IPR003380">
    <property type="entry name" value="SKI/SNO/DAC"/>
</dbReference>
<dbReference type="RefSeq" id="XP_025419205.1">
    <property type="nucleotide sequence ID" value="XM_025563420.1"/>
</dbReference>
<dbReference type="Pfam" id="PF02437">
    <property type="entry name" value="Ski_Sno_DHD"/>
    <property type="match status" value="1"/>
</dbReference>
<evidence type="ECO:0000259" key="4">
    <source>
        <dbReference type="SMART" id="SM01046"/>
    </source>
</evidence>
<protein>
    <submittedName>
        <fullName evidence="6">Ski oncogene</fullName>
    </submittedName>
</protein>
<reference evidence="6" key="1">
    <citation type="submission" date="2025-08" db="UniProtKB">
        <authorList>
            <consortium name="RefSeq"/>
        </authorList>
    </citation>
    <scope>IDENTIFICATION</scope>
    <source>
        <tissue evidence="6">Whole body</tissue>
    </source>
</reference>
<evidence type="ECO:0000313" key="6">
    <source>
        <dbReference type="RefSeq" id="XP_025419205.1"/>
    </source>
</evidence>
<dbReference type="Proteomes" id="UP000694846">
    <property type="component" value="Unplaced"/>
</dbReference>
<proteinExistence type="inferred from homology"/>
<dbReference type="Gene3D" id="3.10.390.10">
    <property type="entry name" value="SAND domain-like"/>
    <property type="match status" value="1"/>
</dbReference>
<feature type="compositionally biased region" description="Low complexity" evidence="3">
    <location>
        <begin position="476"/>
        <end position="492"/>
    </location>
</feature>
<feature type="region of interest" description="Disordered" evidence="3">
    <location>
        <begin position="437"/>
        <end position="525"/>
    </location>
</feature>
<evidence type="ECO:0000313" key="5">
    <source>
        <dbReference type="Proteomes" id="UP000694846"/>
    </source>
</evidence>
<feature type="region of interest" description="Disordered" evidence="3">
    <location>
        <begin position="1"/>
        <end position="29"/>
    </location>
</feature>
<dbReference type="GO" id="GO:0046332">
    <property type="term" value="F:SMAD binding"/>
    <property type="evidence" value="ECO:0007669"/>
    <property type="project" value="InterPro"/>
</dbReference>
<dbReference type="AlphaFoldDB" id="A0A8B8G8Y8"/>
<feature type="compositionally biased region" description="Pro residues" evidence="3">
    <location>
        <begin position="93"/>
        <end position="103"/>
    </location>
</feature>
<dbReference type="InterPro" id="IPR009061">
    <property type="entry name" value="DNA-bd_dom_put_sf"/>
</dbReference>
<evidence type="ECO:0000256" key="3">
    <source>
        <dbReference type="SAM" id="MobiDB-lite"/>
    </source>
</evidence>
<dbReference type="PANTHER" id="PTHR10005:SF25">
    <property type="entry name" value="SNO ONCOGENE, ISOFORM B"/>
    <property type="match status" value="1"/>
</dbReference>
<dbReference type="InterPro" id="IPR014890">
    <property type="entry name" value="c-SKI_SMAD4-bd_dom"/>
</dbReference>
<dbReference type="PANTHER" id="PTHR10005">
    <property type="entry name" value="SKI ONCOGENE-RELATED"/>
    <property type="match status" value="1"/>
</dbReference>
<organism evidence="5 6">
    <name type="scientific">Sipha flava</name>
    <name type="common">yellow sugarcane aphid</name>
    <dbReference type="NCBI Taxonomy" id="143950"/>
    <lineage>
        <taxon>Eukaryota</taxon>
        <taxon>Metazoa</taxon>
        <taxon>Ecdysozoa</taxon>
        <taxon>Arthropoda</taxon>
        <taxon>Hexapoda</taxon>
        <taxon>Insecta</taxon>
        <taxon>Pterygota</taxon>
        <taxon>Neoptera</taxon>
        <taxon>Paraneoptera</taxon>
        <taxon>Hemiptera</taxon>
        <taxon>Sternorrhyncha</taxon>
        <taxon>Aphidomorpha</taxon>
        <taxon>Aphidoidea</taxon>
        <taxon>Aphididae</taxon>
        <taxon>Sipha</taxon>
    </lineage>
</organism>
<dbReference type="GO" id="GO:0005737">
    <property type="term" value="C:cytoplasm"/>
    <property type="evidence" value="ECO:0007669"/>
    <property type="project" value="TreeGrafter"/>
</dbReference>
<dbReference type="Gene3D" id="3.10.260.20">
    <property type="entry name" value="Ski"/>
    <property type="match status" value="1"/>
</dbReference>
<evidence type="ECO:0000256" key="2">
    <source>
        <dbReference type="SAM" id="Coils"/>
    </source>
</evidence>
<feature type="compositionally biased region" description="Basic and acidic residues" evidence="3">
    <location>
        <begin position="500"/>
        <end position="524"/>
    </location>
</feature>
<dbReference type="GO" id="GO:0030514">
    <property type="term" value="P:negative regulation of BMP signaling pathway"/>
    <property type="evidence" value="ECO:0007669"/>
    <property type="project" value="TreeGrafter"/>
</dbReference>
<dbReference type="CTD" id="5740414"/>
<dbReference type="GO" id="GO:0000981">
    <property type="term" value="F:DNA-binding transcription factor activity, RNA polymerase II-specific"/>
    <property type="evidence" value="ECO:0007669"/>
    <property type="project" value="TreeGrafter"/>
</dbReference>
<feature type="compositionally biased region" description="Gly residues" evidence="3">
    <location>
        <begin position="73"/>
        <end position="82"/>
    </location>
</feature>
<dbReference type="GeneID" id="112689624"/>
<feature type="region of interest" description="Disordered" evidence="3">
    <location>
        <begin position="70"/>
        <end position="104"/>
    </location>
</feature>
<dbReference type="SUPFAM" id="SSF63763">
    <property type="entry name" value="SAND domain-like"/>
    <property type="match status" value="1"/>
</dbReference>
<dbReference type="Pfam" id="PF08782">
    <property type="entry name" value="c-SKI_SMAD_bind"/>
    <property type="match status" value="1"/>
</dbReference>
<dbReference type="GO" id="GO:0005667">
    <property type="term" value="C:transcription regulator complex"/>
    <property type="evidence" value="ECO:0007669"/>
    <property type="project" value="TreeGrafter"/>
</dbReference>
<dbReference type="GO" id="GO:0005634">
    <property type="term" value="C:nucleus"/>
    <property type="evidence" value="ECO:0007669"/>
    <property type="project" value="TreeGrafter"/>
</dbReference>
<feature type="compositionally biased region" description="Polar residues" evidence="3">
    <location>
        <begin position="437"/>
        <end position="448"/>
    </location>
</feature>
<comment type="similarity">
    <text evidence="1">Belongs to the SKI family.</text>
</comment>
<feature type="coiled-coil region" evidence="2">
    <location>
        <begin position="557"/>
        <end position="591"/>
    </location>
</feature>